<feature type="transmembrane region" description="Helical" evidence="1">
    <location>
        <begin position="27"/>
        <end position="46"/>
    </location>
</feature>
<feature type="transmembrane region" description="Helical" evidence="1">
    <location>
        <begin position="134"/>
        <end position="157"/>
    </location>
</feature>
<protein>
    <submittedName>
        <fullName evidence="2">Uncharacterized protein</fullName>
    </submittedName>
</protein>
<dbReference type="eggNOG" id="KOG0054">
    <property type="taxonomic scope" value="Eukaryota"/>
</dbReference>
<keyword evidence="3" id="KW-1185">Reference proteome</keyword>
<feature type="transmembrane region" description="Helical" evidence="1">
    <location>
        <begin position="67"/>
        <end position="89"/>
    </location>
</feature>
<gene>
    <name evidence="2" type="ORF">PHAVU_008G277100g</name>
</gene>
<organism evidence="2 3">
    <name type="scientific">Phaseolus vulgaris</name>
    <name type="common">Kidney bean</name>
    <name type="synonym">French bean</name>
    <dbReference type="NCBI Taxonomy" id="3885"/>
    <lineage>
        <taxon>Eukaryota</taxon>
        <taxon>Viridiplantae</taxon>
        <taxon>Streptophyta</taxon>
        <taxon>Embryophyta</taxon>
        <taxon>Tracheophyta</taxon>
        <taxon>Spermatophyta</taxon>
        <taxon>Magnoliopsida</taxon>
        <taxon>eudicotyledons</taxon>
        <taxon>Gunneridae</taxon>
        <taxon>Pentapetalae</taxon>
        <taxon>rosids</taxon>
        <taxon>fabids</taxon>
        <taxon>Fabales</taxon>
        <taxon>Fabaceae</taxon>
        <taxon>Papilionoideae</taxon>
        <taxon>50 kb inversion clade</taxon>
        <taxon>NPAAA clade</taxon>
        <taxon>indigoferoid/millettioid clade</taxon>
        <taxon>Phaseoleae</taxon>
        <taxon>Phaseolus</taxon>
    </lineage>
</organism>
<dbReference type="AlphaFoldDB" id="V7BBZ9"/>
<sequence length="334" mass="37374">MLPLFLPLFLPLSHIHLSKDVLLQPVLSGFLHLLLLVAVSLSWVWKKFTTRVRDESKEKLDNTLFKTTVFVSLGVSAFSFLLCFFNYFYCYSSGWSEEELVTLLDLVLKTVAWGVVCVCLNKGFFSSAERRFSFLFRAWCVLYLSVSCYCFVVDIVVISERRVALPTQYLVSDVVSTCVGMLFCYVGYFVKNQGQVPEKENNGIQEPLLNGGANDGDALRSKGTRGGDTVTPFSYAGILSSFTFSWVGPLIAVGYRKQRIVRGVQLDSRDSVVGVFPGFRDKLEADCGTKGVRGVNKSSVFQLQSRLARLESLLHLVRSGFGKSSLSWVTFRDV</sequence>
<feature type="transmembrane region" description="Helical" evidence="1">
    <location>
        <begin position="169"/>
        <end position="190"/>
    </location>
</feature>
<name>V7BBZ9_PHAVU</name>
<reference evidence="3" key="1">
    <citation type="journal article" date="2014" name="Nat. Genet.">
        <title>A reference genome for common bean and genome-wide analysis of dual domestications.</title>
        <authorList>
            <person name="Schmutz J."/>
            <person name="McClean P.E."/>
            <person name="Mamidi S."/>
            <person name="Wu G.A."/>
            <person name="Cannon S.B."/>
            <person name="Grimwood J."/>
            <person name="Jenkins J."/>
            <person name="Shu S."/>
            <person name="Song Q."/>
            <person name="Chavarro C."/>
            <person name="Torres-Torres M."/>
            <person name="Geffroy V."/>
            <person name="Moghaddam S.M."/>
            <person name="Gao D."/>
            <person name="Abernathy B."/>
            <person name="Barry K."/>
            <person name="Blair M."/>
            <person name="Brick M.A."/>
            <person name="Chovatia M."/>
            <person name="Gepts P."/>
            <person name="Goodstein D.M."/>
            <person name="Gonzales M."/>
            <person name="Hellsten U."/>
            <person name="Hyten D.L."/>
            <person name="Jia G."/>
            <person name="Kelly J.D."/>
            <person name="Kudrna D."/>
            <person name="Lee R."/>
            <person name="Richard M.M."/>
            <person name="Miklas P.N."/>
            <person name="Osorno J.M."/>
            <person name="Rodrigues J."/>
            <person name="Thareau V."/>
            <person name="Urrea C.A."/>
            <person name="Wang M."/>
            <person name="Yu Y."/>
            <person name="Zhang M."/>
            <person name="Wing R.A."/>
            <person name="Cregan P.B."/>
            <person name="Rokhsar D.S."/>
            <person name="Jackson S.A."/>
        </authorList>
    </citation>
    <scope>NUCLEOTIDE SEQUENCE [LARGE SCALE GENOMIC DNA]</scope>
    <source>
        <strain evidence="3">cv. G19833</strain>
    </source>
</reference>
<keyword evidence="1" id="KW-0472">Membrane</keyword>
<keyword evidence="1" id="KW-0812">Transmembrane</keyword>
<dbReference type="OMA" id="NESFKHE"/>
<dbReference type="Proteomes" id="UP000000226">
    <property type="component" value="Chromosome 8"/>
</dbReference>
<dbReference type="Gramene" id="ESW14393">
    <property type="protein sequence ID" value="ESW14393"/>
    <property type="gene ID" value="PHAVU_008G277100g"/>
</dbReference>
<dbReference type="EMBL" id="CM002295">
    <property type="protein sequence ID" value="ESW14393.1"/>
    <property type="molecule type" value="Genomic_DNA"/>
</dbReference>
<dbReference type="OrthoDB" id="6500128at2759"/>
<dbReference type="STRING" id="3885.V7BBZ9"/>
<accession>V7BBZ9</accession>
<keyword evidence="1" id="KW-1133">Transmembrane helix</keyword>
<evidence type="ECO:0000313" key="3">
    <source>
        <dbReference type="Proteomes" id="UP000000226"/>
    </source>
</evidence>
<proteinExistence type="predicted"/>
<evidence type="ECO:0000313" key="2">
    <source>
        <dbReference type="EMBL" id="ESW14393.1"/>
    </source>
</evidence>
<evidence type="ECO:0000256" key="1">
    <source>
        <dbReference type="SAM" id="Phobius"/>
    </source>
</evidence>
<feature type="transmembrane region" description="Helical" evidence="1">
    <location>
        <begin position="233"/>
        <end position="255"/>
    </location>
</feature>